<evidence type="ECO:0000313" key="2">
    <source>
        <dbReference type="Proteomes" id="UP000789396"/>
    </source>
</evidence>
<reference evidence="1" key="1">
    <citation type="submission" date="2021-06" db="EMBL/GenBank/DDBJ databases">
        <authorList>
            <person name="Kallberg Y."/>
            <person name="Tangrot J."/>
            <person name="Rosling A."/>
        </authorList>
    </citation>
    <scope>NUCLEOTIDE SEQUENCE</scope>
    <source>
        <strain evidence="1">IN212</strain>
    </source>
</reference>
<comment type="caution">
    <text evidence="1">The sequence shown here is derived from an EMBL/GenBank/DDBJ whole genome shotgun (WGS) entry which is preliminary data.</text>
</comment>
<sequence>MSQSKLQIPKIGSEFPTVEQFKEAAQQGAKALGFAFSTSSSKMSRVEKDGRTPFVTLQCVMGGKYRNNHEITEKTRKRKKFTKRQNCSVILRATLNENTGVWVHNHELLPSSQVHCLHQHRIINKEQKELVHTMLRIPLLSSSPLSIDKAISKALYKLEEKYESLSDCGSKATFLHKIEALASEEIIVPKAPLRVVSKGRPTSTKRDLLLSERQNEAAAIKDKNIKKPVPKRILSECQNEAVTTKERNTKKAMLQLIK</sequence>
<dbReference type="Proteomes" id="UP000789396">
    <property type="component" value="Unassembled WGS sequence"/>
</dbReference>
<keyword evidence="2" id="KW-1185">Reference proteome</keyword>
<dbReference type="OrthoDB" id="2365479at2759"/>
<organism evidence="1 2">
    <name type="scientific">Racocetra fulgida</name>
    <dbReference type="NCBI Taxonomy" id="60492"/>
    <lineage>
        <taxon>Eukaryota</taxon>
        <taxon>Fungi</taxon>
        <taxon>Fungi incertae sedis</taxon>
        <taxon>Mucoromycota</taxon>
        <taxon>Glomeromycotina</taxon>
        <taxon>Glomeromycetes</taxon>
        <taxon>Diversisporales</taxon>
        <taxon>Gigasporaceae</taxon>
        <taxon>Racocetra</taxon>
    </lineage>
</organism>
<dbReference type="PANTHER" id="PTHR47718">
    <property type="entry name" value="OS01G0519700 PROTEIN"/>
    <property type="match status" value="1"/>
</dbReference>
<dbReference type="AlphaFoldDB" id="A0A9N9CSD0"/>
<evidence type="ECO:0000313" key="1">
    <source>
        <dbReference type="EMBL" id="CAG8612559.1"/>
    </source>
</evidence>
<gene>
    <name evidence="1" type="ORF">RFULGI_LOCUS7035</name>
</gene>
<protein>
    <submittedName>
        <fullName evidence="1">17979_t:CDS:1</fullName>
    </submittedName>
</protein>
<dbReference type="PANTHER" id="PTHR47718:SF3">
    <property type="entry name" value="PROTEIN FAR1-RELATED SEQUENCE 5-LIKE"/>
    <property type="match status" value="1"/>
</dbReference>
<accession>A0A9N9CSD0</accession>
<feature type="non-terminal residue" evidence="1">
    <location>
        <position position="258"/>
    </location>
</feature>
<name>A0A9N9CSD0_9GLOM</name>
<dbReference type="EMBL" id="CAJVPZ010009754">
    <property type="protein sequence ID" value="CAG8612559.1"/>
    <property type="molecule type" value="Genomic_DNA"/>
</dbReference>
<proteinExistence type="predicted"/>